<keyword evidence="2" id="KW-0433">Leucine-rich repeat</keyword>
<dbReference type="Gramene" id="PHT81111">
    <property type="protein sequence ID" value="PHT81111"/>
    <property type="gene ID" value="T459_14126"/>
</dbReference>
<dbReference type="GO" id="GO:0005886">
    <property type="term" value="C:plasma membrane"/>
    <property type="evidence" value="ECO:0000318"/>
    <property type="project" value="GO_Central"/>
</dbReference>
<dbReference type="InterPro" id="IPR032675">
    <property type="entry name" value="LRR_dom_sf"/>
</dbReference>
<dbReference type="Proteomes" id="UP000222542">
    <property type="component" value="Unassembled WGS sequence"/>
</dbReference>
<evidence type="ECO:0000313" key="4">
    <source>
        <dbReference type="EMBL" id="PHT81111.1"/>
    </source>
</evidence>
<evidence type="ECO:0000256" key="2">
    <source>
        <dbReference type="ARBA" id="ARBA00022614"/>
    </source>
</evidence>
<dbReference type="PANTHER" id="PTHR48059">
    <property type="entry name" value="POLYGALACTURONASE INHIBITOR 1"/>
    <property type="match status" value="1"/>
</dbReference>
<gene>
    <name evidence="4" type="ORF">T459_14126</name>
</gene>
<comment type="subcellular location">
    <subcellularLocation>
        <location evidence="1">Cell envelope</location>
    </subcellularLocation>
</comment>
<dbReference type="GO" id="GO:0038023">
    <property type="term" value="F:signaling receptor activity"/>
    <property type="evidence" value="ECO:0000318"/>
    <property type="project" value="GO_Central"/>
</dbReference>
<reference evidence="4 5" key="2">
    <citation type="journal article" date="2017" name="Genome Biol.">
        <title>New reference genome sequences of hot pepper reveal the massive evolution of plant disease-resistance genes by retroduplication.</title>
        <authorList>
            <person name="Kim S."/>
            <person name="Park J."/>
            <person name="Yeom S.I."/>
            <person name="Kim Y.M."/>
            <person name="Seo E."/>
            <person name="Kim K.T."/>
            <person name="Kim M.S."/>
            <person name="Lee J.M."/>
            <person name="Cheong K."/>
            <person name="Shin H.S."/>
            <person name="Kim S.B."/>
            <person name="Han K."/>
            <person name="Lee J."/>
            <person name="Park M."/>
            <person name="Lee H.A."/>
            <person name="Lee H.Y."/>
            <person name="Lee Y."/>
            <person name="Oh S."/>
            <person name="Lee J.H."/>
            <person name="Choi E."/>
            <person name="Choi E."/>
            <person name="Lee S.E."/>
            <person name="Jeon J."/>
            <person name="Kim H."/>
            <person name="Choi G."/>
            <person name="Song H."/>
            <person name="Lee J."/>
            <person name="Lee S.C."/>
            <person name="Kwon J.K."/>
            <person name="Lee H.Y."/>
            <person name="Koo N."/>
            <person name="Hong Y."/>
            <person name="Kim R.W."/>
            <person name="Kang W.H."/>
            <person name="Huh J.H."/>
            <person name="Kang B.C."/>
            <person name="Yang T.J."/>
            <person name="Lee Y.H."/>
            <person name="Bennetzen J.L."/>
            <person name="Choi D."/>
        </authorList>
    </citation>
    <scope>NUCLEOTIDE SEQUENCE [LARGE SCALE GENOMIC DNA]</scope>
    <source>
        <strain evidence="5">cv. CM334</strain>
    </source>
</reference>
<keyword evidence="5" id="KW-1185">Reference proteome</keyword>
<keyword evidence="3" id="KW-0677">Repeat</keyword>
<dbReference type="Pfam" id="PF00560">
    <property type="entry name" value="LRR_1"/>
    <property type="match status" value="2"/>
</dbReference>
<dbReference type="AlphaFoldDB" id="A0A2G2ZGS6"/>
<dbReference type="EMBL" id="AYRZ02000005">
    <property type="protein sequence ID" value="PHT81111.1"/>
    <property type="molecule type" value="Genomic_DNA"/>
</dbReference>
<dbReference type="SMART" id="SM00369">
    <property type="entry name" value="LRR_TYP"/>
    <property type="match status" value="2"/>
</dbReference>
<comment type="caution">
    <text evidence="4">The sequence shown here is derived from an EMBL/GenBank/DDBJ whole genome shotgun (WGS) entry which is preliminary data.</text>
</comment>
<proteinExistence type="predicted"/>
<dbReference type="OMA" id="REINHGN"/>
<dbReference type="InterPro" id="IPR001611">
    <property type="entry name" value="Leu-rich_rpt"/>
</dbReference>
<name>A0A2G2ZGS6_CAPAN</name>
<dbReference type="STRING" id="4072.A0A2G2ZGS6"/>
<evidence type="ECO:0000256" key="1">
    <source>
        <dbReference type="ARBA" id="ARBA00004196"/>
    </source>
</evidence>
<accession>A0A2G2ZGS6</accession>
<evidence type="ECO:0000256" key="3">
    <source>
        <dbReference type="ARBA" id="ARBA00022737"/>
    </source>
</evidence>
<protein>
    <submittedName>
        <fullName evidence="4">Uncharacterized protein</fullName>
    </submittedName>
</protein>
<dbReference type="SUPFAM" id="SSF52058">
    <property type="entry name" value="L domain-like"/>
    <property type="match status" value="1"/>
</dbReference>
<dbReference type="GO" id="GO:0006952">
    <property type="term" value="P:defense response"/>
    <property type="evidence" value="ECO:0007669"/>
    <property type="project" value="UniProtKB-ARBA"/>
</dbReference>
<dbReference type="PANTHER" id="PTHR48059:SF30">
    <property type="entry name" value="OS06G0587000 PROTEIN"/>
    <property type="match status" value="1"/>
</dbReference>
<reference evidence="4 5" key="1">
    <citation type="journal article" date="2014" name="Nat. Genet.">
        <title>Genome sequence of the hot pepper provides insights into the evolution of pungency in Capsicum species.</title>
        <authorList>
            <person name="Kim S."/>
            <person name="Park M."/>
            <person name="Yeom S.I."/>
            <person name="Kim Y.M."/>
            <person name="Lee J.M."/>
            <person name="Lee H.A."/>
            <person name="Seo E."/>
            <person name="Choi J."/>
            <person name="Cheong K."/>
            <person name="Kim K.T."/>
            <person name="Jung K."/>
            <person name="Lee G.W."/>
            <person name="Oh S.K."/>
            <person name="Bae C."/>
            <person name="Kim S.B."/>
            <person name="Lee H.Y."/>
            <person name="Kim S.Y."/>
            <person name="Kim M.S."/>
            <person name="Kang B.C."/>
            <person name="Jo Y.D."/>
            <person name="Yang H.B."/>
            <person name="Jeong H.J."/>
            <person name="Kang W.H."/>
            <person name="Kwon J.K."/>
            <person name="Shin C."/>
            <person name="Lim J.Y."/>
            <person name="Park J.H."/>
            <person name="Huh J.H."/>
            <person name="Kim J.S."/>
            <person name="Kim B.D."/>
            <person name="Cohen O."/>
            <person name="Paran I."/>
            <person name="Suh M.C."/>
            <person name="Lee S.B."/>
            <person name="Kim Y.K."/>
            <person name="Shin Y."/>
            <person name="Noh S.J."/>
            <person name="Park J."/>
            <person name="Seo Y.S."/>
            <person name="Kwon S.Y."/>
            <person name="Kim H.A."/>
            <person name="Park J.M."/>
            <person name="Kim H.J."/>
            <person name="Choi S.B."/>
            <person name="Bosland P.W."/>
            <person name="Reeves G."/>
            <person name="Jo S.H."/>
            <person name="Lee B.W."/>
            <person name="Cho H.T."/>
            <person name="Choi H.S."/>
            <person name="Lee M.S."/>
            <person name="Yu Y."/>
            <person name="Do Choi Y."/>
            <person name="Park B.S."/>
            <person name="van Deynze A."/>
            <person name="Ashrafi H."/>
            <person name="Hill T."/>
            <person name="Kim W.T."/>
            <person name="Pai H.S."/>
            <person name="Ahn H.K."/>
            <person name="Yeam I."/>
            <person name="Giovannoni J.J."/>
            <person name="Rose J.K."/>
            <person name="Sorensen I."/>
            <person name="Lee S.J."/>
            <person name="Kim R.W."/>
            <person name="Choi I.Y."/>
            <person name="Choi B.S."/>
            <person name="Lim J.S."/>
            <person name="Lee Y.H."/>
            <person name="Choi D."/>
        </authorList>
    </citation>
    <scope>NUCLEOTIDE SEQUENCE [LARGE SCALE GENOMIC DNA]</scope>
    <source>
        <strain evidence="5">cv. CM334</strain>
    </source>
</reference>
<organism evidence="4 5">
    <name type="scientific">Capsicum annuum</name>
    <name type="common">Capsicum pepper</name>
    <dbReference type="NCBI Taxonomy" id="4072"/>
    <lineage>
        <taxon>Eukaryota</taxon>
        <taxon>Viridiplantae</taxon>
        <taxon>Streptophyta</taxon>
        <taxon>Embryophyta</taxon>
        <taxon>Tracheophyta</taxon>
        <taxon>Spermatophyta</taxon>
        <taxon>Magnoliopsida</taxon>
        <taxon>eudicotyledons</taxon>
        <taxon>Gunneridae</taxon>
        <taxon>Pentapetalae</taxon>
        <taxon>asterids</taxon>
        <taxon>lamiids</taxon>
        <taxon>Solanales</taxon>
        <taxon>Solanaceae</taxon>
        <taxon>Solanoideae</taxon>
        <taxon>Capsiceae</taxon>
        <taxon>Capsicum</taxon>
    </lineage>
</organism>
<evidence type="ECO:0000313" key="5">
    <source>
        <dbReference type="Proteomes" id="UP000222542"/>
    </source>
</evidence>
<sequence length="216" mass="24230">MMYNDKSCHIRQRHNTVRELLYSGVITVYYVKSKDNVSDPLTKGLSREEVERTSKGIGLRPKTSQHDGIISPSLANLFFFREINHGNSSFHGGIPYGIGDLPHLQVIDVQNNQLKGSIPTSLFQHPRVEIISLAFNKLDGEMWKGTWNLPELRVLHLRNNSLTGIIPHSIGNATKLMNFSSIPGALFNISLLLSIHLRYNSLSGPLLLDEGIFCQI</sequence>
<dbReference type="GO" id="GO:0051707">
    <property type="term" value="P:response to other organism"/>
    <property type="evidence" value="ECO:0007669"/>
    <property type="project" value="UniProtKB-ARBA"/>
</dbReference>
<dbReference type="Gene3D" id="3.80.10.10">
    <property type="entry name" value="Ribonuclease Inhibitor"/>
    <property type="match status" value="1"/>
</dbReference>
<dbReference type="InterPro" id="IPR003591">
    <property type="entry name" value="Leu-rich_rpt_typical-subtyp"/>
</dbReference>
<dbReference type="InterPro" id="IPR051848">
    <property type="entry name" value="PGIP"/>
</dbReference>